<evidence type="ECO:0000313" key="1">
    <source>
        <dbReference type="EMBL" id="KAI4320198.1"/>
    </source>
</evidence>
<organism evidence="1 2">
    <name type="scientific">Melastoma candidum</name>
    <dbReference type="NCBI Taxonomy" id="119954"/>
    <lineage>
        <taxon>Eukaryota</taxon>
        <taxon>Viridiplantae</taxon>
        <taxon>Streptophyta</taxon>
        <taxon>Embryophyta</taxon>
        <taxon>Tracheophyta</taxon>
        <taxon>Spermatophyta</taxon>
        <taxon>Magnoliopsida</taxon>
        <taxon>eudicotyledons</taxon>
        <taxon>Gunneridae</taxon>
        <taxon>Pentapetalae</taxon>
        <taxon>rosids</taxon>
        <taxon>malvids</taxon>
        <taxon>Myrtales</taxon>
        <taxon>Melastomataceae</taxon>
        <taxon>Melastomatoideae</taxon>
        <taxon>Melastomateae</taxon>
        <taxon>Melastoma</taxon>
    </lineage>
</organism>
<name>A0ACB9M836_9MYRT</name>
<comment type="caution">
    <text evidence="1">The sequence shown here is derived from an EMBL/GenBank/DDBJ whole genome shotgun (WGS) entry which is preliminary data.</text>
</comment>
<protein>
    <submittedName>
        <fullName evidence="1">Uncharacterized protein</fullName>
    </submittedName>
</protein>
<sequence>MATGKACGILLLLVCSVMILGENSIAKACPQDCLDVSYMTCPPSGDQQRPSCNCCVAPKGCTLYLSDGSGITCS</sequence>
<evidence type="ECO:0000313" key="2">
    <source>
        <dbReference type="Proteomes" id="UP001057402"/>
    </source>
</evidence>
<dbReference type="EMBL" id="CM042889">
    <property type="protein sequence ID" value="KAI4320198.1"/>
    <property type="molecule type" value="Genomic_DNA"/>
</dbReference>
<gene>
    <name evidence="1" type="ORF">MLD38_033704</name>
</gene>
<accession>A0ACB9M836</accession>
<proteinExistence type="predicted"/>
<keyword evidence="2" id="KW-1185">Reference proteome</keyword>
<reference evidence="2" key="1">
    <citation type="journal article" date="2023" name="Front. Plant Sci.">
        <title>Chromosomal-level genome assembly of Melastoma candidum provides insights into trichome evolution.</title>
        <authorList>
            <person name="Zhong Y."/>
            <person name="Wu W."/>
            <person name="Sun C."/>
            <person name="Zou P."/>
            <person name="Liu Y."/>
            <person name="Dai S."/>
            <person name="Zhou R."/>
        </authorList>
    </citation>
    <scope>NUCLEOTIDE SEQUENCE [LARGE SCALE GENOMIC DNA]</scope>
</reference>
<dbReference type="Proteomes" id="UP001057402">
    <property type="component" value="Chromosome 10"/>
</dbReference>